<sequence length="267" mass="29438">MPPKRNKKKPDHTKHVHTTSTQLRGMVEWVEDGSNYDIIRGESTTGKSMSHGNGITKIANFGLMAEHVHSVVMADVQATGKTDEHVHSQTGFGLTEAQRKTGLTLEEGVEDIYPFYYRIDSFFGQQVNKKKKKKRVIVVEKVESTNNLIEALLSGGETSDLVDSRSPSHDRPLEAESTTVQCDATDNTRRAAEEESSSHPTVRQRIGSKKTNTAKATATISTKRVLVILAGDAKGIDKAKNDKWKDFGPVYNESSQLRLQLGTSSLA</sequence>
<dbReference type="EMBL" id="ANIY01002484">
    <property type="protein sequence ID" value="ETP40824.1"/>
    <property type="molecule type" value="Genomic_DNA"/>
</dbReference>
<proteinExistence type="predicted"/>
<feature type="compositionally biased region" description="Polar residues" evidence="1">
    <location>
        <begin position="176"/>
        <end position="185"/>
    </location>
</feature>
<gene>
    <name evidence="2" type="ORF">F442_11899</name>
</gene>
<dbReference type="Proteomes" id="UP000018948">
    <property type="component" value="Unassembled WGS sequence"/>
</dbReference>
<reference evidence="2 3" key="1">
    <citation type="submission" date="2013-11" db="EMBL/GenBank/DDBJ databases">
        <title>The Genome Sequence of Phytophthora parasitica P10297.</title>
        <authorList>
            <consortium name="The Broad Institute Genomics Platform"/>
            <person name="Russ C."/>
            <person name="Tyler B."/>
            <person name="Panabieres F."/>
            <person name="Shan W."/>
            <person name="Tripathy S."/>
            <person name="Grunwald N."/>
            <person name="Machado M."/>
            <person name="Johnson C.S."/>
            <person name="Walker B."/>
            <person name="Young S.K."/>
            <person name="Zeng Q."/>
            <person name="Gargeya S."/>
            <person name="Fitzgerald M."/>
            <person name="Haas B."/>
            <person name="Abouelleil A."/>
            <person name="Allen A.W."/>
            <person name="Alvarado L."/>
            <person name="Arachchi H.M."/>
            <person name="Berlin A.M."/>
            <person name="Chapman S.B."/>
            <person name="Gainer-Dewar J."/>
            <person name="Goldberg J."/>
            <person name="Griggs A."/>
            <person name="Gujja S."/>
            <person name="Hansen M."/>
            <person name="Howarth C."/>
            <person name="Imamovic A."/>
            <person name="Ireland A."/>
            <person name="Larimer J."/>
            <person name="McCowan C."/>
            <person name="Murphy C."/>
            <person name="Pearson M."/>
            <person name="Poon T.W."/>
            <person name="Priest M."/>
            <person name="Roberts A."/>
            <person name="Saif S."/>
            <person name="Shea T."/>
            <person name="Sisk P."/>
            <person name="Sykes S."/>
            <person name="Wortman J."/>
            <person name="Nusbaum C."/>
            <person name="Birren B."/>
        </authorList>
    </citation>
    <scope>NUCLEOTIDE SEQUENCE [LARGE SCALE GENOMIC DNA]</scope>
    <source>
        <strain evidence="2 3">P10297</strain>
    </source>
</reference>
<evidence type="ECO:0000313" key="2">
    <source>
        <dbReference type="EMBL" id="ETP40824.1"/>
    </source>
</evidence>
<name>W2Z3N6_PHYNI</name>
<dbReference type="OrthoDB" id="129450at2759"/>
<protein>
    <submittedName>
        <fullName evidence="2">Uncharacterized protein</fullName>
    </submittedName>
</protein>
<feature type="compositionally biased region" description="Basic and acidic residues" evidence="1">
    <location>
        <begin position="162"/>
        <end position="174"/>
    </location>
</feature>
<accession>W2Z3N6</accession>
<comment type="caution">
    <text evidence="2">The sequence shown here is derived from an EMBL/GenBank/DDBJ whole genome shotgun (WGS) entry which is preliminary data.</text>
</comment>
<feature type="compositionally biased region" description="Basic and acidic residues" evidence="1">
    <location>
        <begin position="186"/>
        <end position="197"/>
    </location>
</feature>
<feature type="region of interest" description="Disordered" evidence="1">
    <location>
        <begin position="158"/>
        <end position="215"/>
    </location>
</feature>
<evidence type="ECO:0000313" key="3">
    <source>
        <dbReference type="Proteomes" id="UP000018948"/>
    </source>
</evidence>
<evidence type="ECO:0000256" key="1">
    <source>
        <dbReference type="SAM" id="MobiDB-lite"/>
    </source>
</evidence>
<dbReference type="AlphaFoldDB" id="W2Z3N6"/>
<organism evidence="2 3">
    <name type="scientific">Phytophthora nicotianae P10297</name>
    <dbReference type="NCBI Taxonomy" id="1317064"/>
    <lineage>
        <taxon>Eukaryota</taxon>
        <taxon>Sar</taxon>
        <taxon>Stramenopiles</taxon>
        <taxon>Oomycota</taxon>
        <taxon>Peronosporomycetes</taxon>
        <taxon>Peronosporales</taxon>
        <taxon>Peronosporaceae</taxon>
        <taxon>Phytophthora</taxon>
    </lineage>
</organism>